<dbReference type="AlphaFoldDB" id="A0A4D6WNA6"/>
<keyword evidence="1" id="KW-0934">Plastid</keyword>
<evidence type="ECO:0000313" key="1">
    <source>
        <dbReference type="EMBL" id="QCI04993.1"/>
    </source>
</evidence>
<dbReference type="EMBL" id="MK814616">
    <property type="protein sequence ID" value="QCI04993.1"/>
    <property type="molecule type" value="Genomic_DNA"/>
</dbReference>
<sequence>MTTYSLHKFQTLLILPICNSQILQKNLLQTIPKKWKLILISDGSFTRNLHGLTGYSTEIEISQKYNYIDNILARNIRIAWLKNQNCKILTFAQSICILKNTYTSYINIYKKKPIGTSFISSKTDIYKKIEEIYYGYCYYLEKKFNSKQPIWGRKYTIYYTQDSYITIQEFFSPHIISFF</sequence>
<dbReference type="Gene3D" id="3.40.1410.10">
    <property type="entry name" value="Chorismate lyase-like"/>
    <property type="match status" value="1"/>
</dbReference>
<name>A0A4D6WNA6_9FLOR</name>
<evidence type="ECO:0008006" key="2">
    <source>
        <dbReference type="Google" id="ProtNLM"/>
    </source>
</evidence>
<geneLocation type="plastid" evidence="1"/>
<dbReference type="SUPFAM" id="SSF64288">
    <property type="entry name" value="Chorismate lyase-like"/>
    <property type="match status" value="1"/>
</dbReference>
<protein>
    <recommendedName>
        <fullName evidence="2">Chorismate lyase</fullName>
    </recommendedName>
</protein>
<organism evidence="1">
    <name type="scientific">Callithamnion tetricum</name>
    <dbReference type="NCBI Taxonomy" id="193179"/>
    <lineage>
        <taxon>Eukaryota</taxon>
        <taxon>Rhodophyta</taxon>
        <taxon>Florideophyceae</taxon>
        <taxon>Rhodymeniophycidae</taxon>
        <taxon>Ceramiales</taxon>
        <taxon>Callithamniaceae</taxon>
        <taxon>Callithamnion</taxon>
    </lineage>
</organism>
<dbReference type="InterPro" id="IPR028978">
    <property type="entry name" value="Chorismate_lyase_/UTRA_dom_sf"/>
</dbReference>
<accession>A0A4D6WNA6</accession>
<gene>
    <name evidence="1" type="primary">ycf21</name>
</gene>
<dbReference type="InterPro" id="IPR002800">
    <property type="entry name" value="Rv2949c-like"/>
</dbReference>
<reference evidence="1" key="1">
    <citation type="journal article" date="2019" name="Mol. Phylogenet. Evol.">
        <title>Morphological evolution and classification of the red algal order Ceramiales inferred using plastid phylogenomics.</title>
        <authorList>
            <person name="Diaz-Tapia P."/>
            <person name="Pasella M.M."/>
            <person name="Verbruggen H."/>
            <person name="Maggs C.A."/>
        </authorList>
    </citation>
    <scope>NUCLEOTIDE SEQUENCE</scope>
    <source>
        <strain evidence="1">PD2927</strain>
    </source>
</reference>
<reference evidence="1" key="2">
    <citation type="submission" date="2019-04" db="EMBL/GenBank/DDBJ databases">
        <authorList>
            <person name="Pasella M."/>
        </authorList>
    </citation>
    <scope>NUCLEOTIDE SEQUENCE</scope>
    <source>
        <strain evidence="1">PD2927</strain>
    </source>
</reference>
<dbReference type="Pfam" id="PF01947">
    <property type="entry name" value="Rv2949c-like"/>
    <property type="match status" value="1"/>
</dbReference>
<proteinExistence type="predicted"/>